<feature type="transmembrane region" description="Helical" evidence="1">
    <location>
        <begin position="7"/>
        <end position="28"/>
    </location>
</feature>
<reference evidence="2 3" key="1">
    <citation type="submission" date="2019-03" db="EMBL/GenBank/DDBJ databases">
        <title>Genomic Encyclopedia of Archaeal and Bacterial Type Strains, Phase II (KMG-II): from individual species to whole genera.</title>
        <authorList>
            <person name="Goeker M."/>
        </authorList>
    </citation>
    <scope>NUCLEOTIDE SEQUENCE [LARGE SCALE GENOMIC DNA]</scope>
    <source>
        <strain evidence="2 3">DSM 28323</strain>
    </source>
</reference>
<keyword evidence="3" id="KW-1185">Reference proteome</keyword>
<keyword evidence="1" id="KW-1133">Transmembrane helix</keyword>
<comment type="caution">
    <text evidence="2">The sequence shown here is derived from an EMBL/GenBank/DDBJ whole genome shotgun (WGS) entry which is preliminary data.</text>
</comment>
<dbReference type="EMBL" id="SNWP01000010">
    <property type="protein sequence ID" value="TDO28499.1"/>
    <property type="molecule type" value="Genomic_DNA"/>
</dbReference>
<evidence type="ECO:0000256" key="1">
    <source>
        <dbReference type="SAM" id="Phobius"/>
    </source>
</evidence>
<keyword evidence="1" id="KW-0812">Transmembrane</keyword>
<dbReference type="AlphaFoldDB" id="A0A4R6J000"/>
<proteinExistence type="predicted"/>
<organism evidence="2 3">
    <name type="scientific">Sediminibacterium goheungense</name>
    <dbReference type="NCBI Taxonomy" id="1086393"/>
    <lineage>
        <taxon>Bacteria</taxon>
        <taxon>Pseudomonadati</taxon>
        <taxon>Bacteroidota</taxon>
        <taxon>Chitinophagia</taxon>
        <taxon>Chitinophagales</taxon>
        <taxon>Chitinophagaceae</taxon>
        <taxon>Sediminibacterium</taxon>
    </lineage>
</organism>
<sequence>MLKKDDLRLGLILGFLAPVLGFFIYYLVKFRLFSFQEFLHIIRANPSLLTGIISLSLITNAVVFTIYINRQKDRTARGIFIATCIYALITLSFKWFL</sequence>
<accession>A0A4R6J000</accession>
<evidence type="ECO:0000313" key="3">
    <source>
        <dbReference type="Proteomes" id="UP000295741"/>
    </source>
</evidence>
<feature type="transmembrane region" description="Helical" evidence="1">
    <location>
        <begin position="79"/>
        <end position="96"/>
    </location>
</feature>
<gene>
    <name evidence="2" type="ORF">BC659_0565</name>
</gene>
<feature type="transmembrane region" description="Helical" evidence="1">
    <location>
        <begin position="48"/>
        <end position="67"/>
    </location>
</feature>
<dbReference type="Proteomes" id="UP000295741">
    <property type="component" value="Unassembled WGS sequence"/>
</dbReference>
<name>A0A4R6J000_9BACT</name>
<protein>
    <submittedName>
        <fullName evidence="2">Uncharacterized protein</fullName>
    </submittedName>
</protein>
<keyword evidence="1" id="KW-0472">Membrane</keyword>
<evidence type="ECO:0000313" key="2">
    <source>
        <dbReference type="EMBL" id="TDO28499.1"/>
    </source>
</evidence>